<reference evidence="2 3" key="1">
    <citation type="journal article" date="2016" name="Genome Biol. Evol.">
        <title>Divergent and convergent evolution of fungal pathogenicity.</title>
        <authorList>
            <person name="Shang Y."/>
            <person name="Xiao G."/>
            <person name="Zheng P."/>
            <person name="Cen K."/>
            <person name="Zhan S."/>
            <person name="Wang C."/>
        </authorList>
    </citation>
    <scope>NUCLEOTIDE SEQUENCE [LARGE SCALE GENOMIC DNA]</scope>
    <source>
        <strain evidence="2 3">RCEF 2490</strain>
    </source>
</reference>
<feature type="compositionally biased region" description="Basic and acidic residues" evidence="1">
    <location>
        <begin position="37"/>
        <end position="47"/>
    </location>
</feature>
<evidence type="ECO:0000313" key="3">
    <source>
        <dbReference type="Proteomes" id="UP000078544"/>
    </source>
</evidence>
<protein>
    <submittedName>
        <fullName evidence="2">Uncharacterized protein</fullName>
    </submittedName>
</protein>
<sequence length="555" mass="61296">MLPYHGREPASAPHRRSARLPLYGKLVSSGAAWHSSESSHRASRALERQQSNLNQPSNKRSSSMNADTEVCLGVAVDHRIRRLCKPVDVHRRLHSGHVARIEARGRALGLGPDEIQVTAQLAGPAYKGGIAVVLQQPRSNHPFHKGTDAVIEDCETLSALRRVFYVVSCGSLNMKADVSVVDLLPFVSDPIARISDAKLRDSFRVAVDVVCDREPDVLVCAGQIWTGKFDDRKADARKLESLGVGKQFGSGPSLPLKAKIRHENRALISISRVNGFHPSYAMNYHPHKSALRQLLLLVGVEACGTVRDDWENEGWMNELRLHSLNISKQLSTTSPPASPPQSPGQSPARSNTRRFLPDYQALYTCELMDIIRTAEGFLLSAVPNETTRQVYDALLQCRMSEKCNDASLLLREMVRLVKAGWPASIDWKNQAALTSAANETLKFSDDMIKLARRCRKSTFRDILEKRGCSLYKQVSAKTDGVKTLDLSSACVDFLDLAVDVESMLLDLLRRSEQERTPAAEGLSSLMGGLHISPSLATTQVQYAAGRNRSSVFSRQ</sequence>
<comment type="caution">
    <text evidence="2">The sequence shown here is derived from an EMBL/GenBank/DDBJ whole genome shotgun (WGS) entry which is preliminary data.</text>
</comment>
<name>A0A162IAL4_9HYPO</name>
<gene>
    <name evidence="2" type="ORF">AAL_07029</name>
</gene>
<feature type="region of interest" description="Disordered" evidence="1">
    <location>
        <begin position="34"/>
        <end position="65"/>
    </location>
</feature>
<accession>A0A162IAL4</accession>
<organism evidence="2 3">
    <name type="scientific">Moelleriella libera RCEF 2490</name>
    <dbReference type="NCBI Taxonomy" id="1081109"/>
    <lineage>
        <taxon>Eukaryota</taxon>
        <taxon>Fungi</taxon>
        <taxon>Dikarya</taxon>
        <taxon>Ascomycota</taxon>
        <taxon>Pezizomycotina</taxon>
        <taxon>Sordariomycetes</taxon>
        <taxon>Hypocreomycetidae</taxon>
        <taxon>Hypocreales</taxon>
        <taxon>Clavicipitaceae</taxon>
        <taxon>Moelleriella</taxon>
    </lineage>
</organism>
<feature type="compositionally biased region" description="Polar residues" evidence="1">
    <location>
        <begin position="48"/>
        <end position="65"/>
    </location>
</feature>
<proteinExistence type="predicted"/>
<dbReference type="Proteomes" id="UP000078544">
    <property type="component" value="Unassembled WGS sequence"/>
</dbReference>
<dbReference type="OrthoDB" id="4656735at2759"/>
<keyword evidence="3" id="KW-1185">Reference proteome</keyword>
<dbReference type="AlphaFoldDB" id="A0A162IAL4"/>
<evidence type="ECO:0000256" key="1">
    <source>
        <dbReference type="SAM" id="MobiDB-lite"/>
    </source>
</evidence>
<feature type="region of interest" description="Disordered" evidence="1">
    <location>
        <begin position="329"/>
        <end position="352"/>
    </location>
</feature>
<dbReference type="EMBL" id="AZGY01000020">
    <property type="protein sequence ID" value="KZZ90803.1"/>
    <property type="molecule type" value="Genomic_DNA"/>
</dbReference>
<evidence type="ECO:0000313" key="2">
    <source>
        <dbReference type="EMBL" id="KZZ90803.1"/>
    </source>
</evidence>